<dbReference type="InterPro" id="IPR043129">
    <property type="entry name" value="ATPase_NBD"/>
</dbReference>
<evidence type="ECO:0000313" key="1">
    <source>
        <dbReference type="EMBL" id="SVC21488.1"/>
    </source>
</evidence>
<proteinExistence type="predicted"/>
<reference evidence="1" key="1">
    <citation type="submission" date="2018-05" db="EMBL/GenBank/DDBJ databases">
        <authorList>
            <person name="Lanie J.A."/>
            <person name="Ng W.-L."/>
            <person name="Kazmierczak K.M."/>
            <person name="Andrzejewski T.M."/>
            <person name="Davidsen T.M."/>
            <person name="Wayne K.J."/>
            <person name="Tettelin H."/>
            <person name="Glass J.I."/>
            <person name="Rusch D."/>
            <person name="Podicherti R."/>
            <person name="Tsui H.-C.T."/>
            <person name="Winkler M.E."/>
        </authorList>
    </citation>
    <scope>NUCLEOTIDE SEQUENCE</scope>
</reference>
<dbReference type="EMBL" id="UINC01079462">
    <property type="protein sequence ID" value="SVC21488.1"/>
    <property type="molecule type" value="Genomic_DNA"/>
</dbReference>
<dbReference type="SUPFAM" id="SSF53067">
    <property type="entry name" value="Actin-like ATPase domain"/>
    <property type="match status" value="1"/>
</dbReference>
<name>A0A382KAV6_9ZZZZ</name>
<organism evidence="1">
    <name type="scientific">marine metagenome</name>
    <dbReference type="NCBI Taxonomy" id="408172"/>
    <lineage>
        <taxon>unclassified sequences</taxon>
        <taxon>metagenomes</taxon>
        <taxon>ecological metagenomes</taxon>
    </lineage>
</organism>
<feature type="non-terminal residue" evidence="1">
    <location>
        <position position="1"/>
    </location>
</feature>
<accession>A0A382KAV6</accession>
<dbReference type="Gene3D" id="3.30.420.40">
    <property type="match status" value="1"/>
</dbReference>
<gene>
    <name evidence="1" type="ORF">METZ01_LOCUS274342</name>
</gene>
<sequence length="44" mass="5085">VSHDIENIWDSINKTIFDALSEENIRGSEIRTLVITNQRKTTLL</sequence>
<protein>
    <submittedName>
        <fullName evidence="1">Uncharacterized protein</fullName>
    </submittedName>
</protein>
<dbReference type="AlphaFoldDB" id="A0A382KAV6"/>